<evidence type="ECO:0000259" key="2">
    <source>
        <dbReference type="PROSITE" id="PS50022"/>
    </source>
</evidence>
<feature type="domain" description="F5/8 type C" evidence="2">
    <location>
        <begin position="37"/>
        <end position="175"/>
    </location>
</feature>
<keyword evidence="1" id="KW-0732">Signal</keyword>
<reference evidence="3 4" key="3">
    <citation type="journal article" date="2011" name="Nat. Chem. Biol.">
        <title>Reveromycin A biosynthesis uses RevG and RevJ for stereospecific spiroacetal formation.</title>
        <authorList>
            <person name="Takahashi S."/>
            <person name="Toyoda A."/>
            <person name="Sekiyama Y."/>
            <person name="Takagi H."/>
            <person name="Nogawa T."/>
            <person name="Uramoto M."/>
            <person name="Suzuki R."/>
            <person name="Koshino H."/>
            <person name="Kumano T."/>
            <person name="Panthee S."/>
            <person name="Dairi T."/>
            <person name="Ishikawa J."/>
            <person name="Ikeda H."/>
            <person name="Sakaki Y."/>
            <person name="Osada H."/>
        </authorList>
    </citation>
    <scope>NUCLEOTIDE SEQUENCE [LARGE SCALE GENOMIC DNA]</scope>
    <source>
        <strain evidence="3 4">SN-593</strain>
    </source>
</reference>
<dbReference type="PROSITE" id="PS50022">
    <property type="entry name" value="FA58C_3"/>
    <property type="match status" value="1"/>
</dbReference>
<dbReference type="Gene3D" id="2.60.120.260">
    <property type="entry name" value="Galactose-binding domain-like"/>
    <property type="match status" value="1"/>
</dbReference>
<reference evidence="3 4" key="2">
    <citation type="journal article" date="2011" name="J. Antibiot.">
        <title>Furaquinocins I and J: novel polyketide isoprenoid hybrid compounds from Streptomyces reveromyceticus SN-593.</title>
        <authorList>
            <person name="Panthee S."/>
            <person name="Takahashi S."/>
            <person name="Takagi H."/>
            <person name="Nogawa T."/>
            <person name="Oowada E."/>
            <person name="Uramoto M."/>
            <person name="Osada H."/>
        </authorList>
    </citation>
    <scope>NUCLEOTIDE SEQUENCE [LARGE SCALE GENOMIC DNA]</scope>
    <source>
        <strain evidence="3 4">SN-593</strain>
    </source>
</reference>
<accession>A0A7U3VSR1</accession>
<dbReference type="SUPFAM" id="SSF49785">
    <property type="entry name" value="Galactose-binding domain-like"/>
    <property type="match status" value="1"/>
</dbReference>
<evidence type="ECO:0000313" key="4">
    <source>
        <dbReference type="Proteomes" id="UP000595703"/>
    </source>
</evidence>
<dbReference type="Proteomes" id="UP000595703">
    <property type="component" value="Chromosome"/>
</dbReference>
<dbReference type="EMBL" id="AP018365">
    <property type="protein sequence ID" value="BBB02186.1"/>
    <property type="molecule type" value="Genomic_DNA"/>
</dbReference>
<feature type="chain" id="PRO_5032844582" evidence="1">
    <location>
        <begin position="46"/>
        <end position="533"/>
    </location>
</feature>
<dbReference type="Gene3D" id="3.40.50.1110">
    <property type="entry name" value="SGNH hydrolase"/>
    <property type="match status" value="1"/>
</dbReference>
<dbReference type="InterPro" id="IPR008979">
    <property type="entry name" value="Galactose-bd-like_sf"/>
</dbReference>
<organism evidence="3 4">
    <name type="scientific">Actinacidiphila reveromycinica</name>
    <dbReference type="NCBI Taxonomy" id="659352"/>
    <lineage>
        <taxon>Bacteria</taxon>
        <taxon>Bacillati</taxon>
        <taxon>Actinomycetota</taxon>
        <taxon>Actinomycetes</taxon>
        <taxon>Kitasatosporales</taxon>
        <taxon>Streptomycetaceae</taxon>
        <taxon>Actinacidiphila</taxon>
    </lineage>
</organism>
<name>A0A7U3VSR1_9ACTN</name>
<dbReference type="Pfam" id="PF00754">
    <property type="entry name" value="F5_F8_type_C"/>
    <property type="match status" value="1"/>
</dbReference>
<keyword evidence="4" id="KW-1185">Reference proteome</keyword>
<feature type="signal peptide" evidence="1">
    <location>
        <begin position="1"/>
        <end position="45"/>
    </location>
</feature>
<dbReference type="AlphaFoldDB" id="A0A7U3VSR1"/>
<dbReference type="InterPro" id="IPR000421">
    <property type="entry name" value="FA58C"/>
</dbReference>
<reference evidence="3 4" key="1">
    <citation type="journal article" date="2010" name="J. Bacteriol.">
        <title>Biochemical characterization of a novel indole prenyltransferase from Streptomyces sp. SN-593.</title>
        <authorList>
            <person name="Takahashi S."/>
            <person name="Takagi H."/>
            <person name="Toyoda A."/>
            <person name="Uramoto M."/>
            <person name="Nogawa T."/>
            <person name="Ueki M."/>
            <person name="Sakaki Y."/>
            <person name="Osada H."/>
        </authorList>
    </citation>
    <scope>NUCLEOTIDE SEQUENCE [LARGE SCALE GENOMIC DNA]</scope>
    <source>
        <strain evidence="3 4">SN-593</strain>
    </source>
</reference>
<evidence type="ECO:0000313" key="3">
    <source>
        <dbReference type="EMBL" id="BBB02186.1"/>
    </source>
</evidence>
<reference evidence="3 4" key="4">
    <citation type="journal article" date="2020" name="Sci. Rep.">
        <title>beta-carboline chemical signals induce reveromycin production through a LuxR family regulator in Streptomyces sp. SN-593.</title>
        <authorList>
            <person name="Panthee S."/>
            <person name="Kito N."/>
            <person name="Hayashi T."/>
            <person name="Shimizu T."/>
            <person name="Ishikawa J."/>
            <person name="Hamamoto H."/>
            <person name="Osada H."/>
            <person name="Takahashi S."/>
        </authorList>
    </citation>
    <scope>NUCLEOTIDE SEQUENCE [LARGE SCALE GENOMIC DNA]</scope>
    <source>
        <strain evidence="3 4">SN-593</strain>
    </source>
</reference>
<dbReference type="InterPro" id="IPR036514">
    <property type="entry name" value="SGNH_hydro_sf"/>
</dbReference>
<dbReference type="KEGG" id="arev:RVR_9940"/>
<evidence type="ECO:0000256" key="1">
    <source>
        <dbReference type="SAM" id="SignalP"/>
    </source>
</evidence>
<sequence length="533" mass="55063">MAHFRPDRTAPDRPRSFPARATALLVTLLALLGTYLAATPAPAQAADGVVSQNKPVTVSSTESSAFPASAAVDGNSGTRWSSAFTATAWLQVDLGATTALDGVDISWESAYAKAFSIRLSTDGTTFTTAYTTTTGTGGQQNLPVSGSARYVRIDLAQRALPAYGYSVWEFQVLGVPAAPDRTIAAVSLVNDASGKPVLGLSPLVDGSVVDLTRLSNTRLSIQATLAQGATAGSVVFQLTGAKGTSASRTENTAPYFLCNDYVDCPLLATPDTYTLTVQAYAGADASGGTRGAPLTVHFSVSATAVAPKPLDVLYIGNSLIGTATSASGEDTPALVQHLATAAGRTVRTTEVIHFGNTLQQTYDAGEVTAALSGATTYDYIVLQEYSTLVATNPAAATSALMNTYAPAFARALKPGGKVVLFKDWALVDPSPFPTRAADVAAIDTNYAALSGGLPTANLVAPVSDTFETLIASKGTSYLIVSDGKHPDDTAIYLDAATLYGILFHESPRTLADLYLPAATAASMRDVAATAIGY</sequence>
<dbReference type="RefSeq" id="WP_202238136.1">
    <property type="nucleotide sequence ID" value="NZ_AP018365.1"/>
</dbReference>
<gene>
    <name evidence="3" type="ORF">RVR_9940</name>
</gene>
<protein>
    <submittedName>
        <fullName evidence="3">Putative secreted protein</fullName>
    </submittedName>
</protein>
<proteinExistence type="predicted"/>